<dbReference type="InterPro" id="IPR036236">
    <property type="entry name" value="Znf_C2H2_sf"/>
</dbReference>
<dbReference type="InterPro" id="IPR013087">
    <property type="entry name" value="Znf_C2H2_type"/>
</dbReference>
<gene>
    <name evidence="4" type="ORF">EVG20_g4477</name>
</gene>
<comment type="caution">
    <text evidence="4">The sequence shown here is derived from an EMBL/GenBank/DDBJ whole genome shotgun (WGS) entry which is preliminary data.</text>
</comment>
<evidence type="ECO:0000256" key="1">
    <source>
        <dbReference type="PROSITE-ProRule" id="PRU00042"/>
    </source>
</evidence>
<dbReference type="EMBL" id="SEOQ01000232">
    <property type="protein sequence ID" value="TFY66605.1"/>
    <property type="molecule type" value="Genomic_DNA"/>
</dbReference>
<dbReference type="Pfam" id="PF13894">
    <property type="entry name" value="zf-C2H2_4"/>
    <property type="match status" value="1"/>
</dbReference>
<evidence type="ECO:0000313" key="4">
    <source>
        <dbReference type="EMBL" id="TFY66605.1"/>
    </source>
</evidence>
<evidence type="ECO:0000313" key="5">
    <source>
        <dbReference type="Proteomes" id="UP000298327"/>
    </source>
</evidence>
<feature type="region of interest" description="Disordered" evidence="2">
    <location>
        <begin position="1"/>
        <end position="59"/>
    </location>
</feature>
<evidence type="ECO:0000259" key="3">
    <source>
        <dbReference type="PROSITE" id="PS50157"/>
    </source>
</evidence>
<dbReference type="SMART" id="SM00355">
    <property type="entry name" value="ZnF_C2H2"/>
    <property type="match status" value="2"/>
</dbReference>
<dbReference type="AlphaFoldDB" id="A0A4Y9YWD7"/>
<feature type="compositionally biased region" description="Low complexity" evidence="2">
    <location>
        <begin position="1"/>
        <end position="23"/>
    </location>
</feature>
<proteinExistence type="predicted"/>
<reference evidence="4 5" key="1">
    <citation type="submission" date="2019-02" db="EMBL/GenBank/DDBJ databases">
        <title>Genome sequencing of the rare red list fungi Dentipellis fragilis.</title>
        <authorList>
            <person name="Buettner E."/>
            <person name="Kellner H."/>
        </authorList>
    </citation>
    <scope>NUCLEOTIDE SEQUENCE [LARGE SCALE GENOMIC DNA]</scope>
    <source>
        <strain evidence="4 5">DSM 105465</strain>
    </source>
</reference>
<dbReference type="Gene3D" id="3.30.160.60">
    <property type="entry name" value="Classic Zinc Finger"/>
    <property type="match status" value="2"/>
</dbReference>
<dbReference type="Proteomes" id="UP000298327">
    <property type="component" value="Unassembled WGS sequence"/>
</dbReference>
<keyword evidence="1" id="KW-0479">Metal-binding</keyword>
<name>A0A4Y9YWD7_9AGAM</name>
<dbReference type="PROSITE" id="PS00028">
    <property type="entry name" value="ZINC_FINGER_C2H2_1"/>
    <property type="match status" value="2"/>
</dbReference>
<feature type="domain" description="C2H2-type" evidence="3">
    <location>
        <begin position="60"/>
        <end position="88"/>
    </location>
</feature>
<evidence type="ECO:0000256" key="2">
    <source>
        <dbReference type="SAM" id="MobiDB-lite"/>
    </source>
</evidence>
<dbReference type="OrthoDB" id="6365676at2759"/>
<feature type="domain" description="C2H2-type" evidence="3">
    <location>
        <begin position="94"/>
        <end position="122"/>
    </location>
</feature>
<dbReference type="PROSITE" id="PS50157">
    <property type="entry name" value="ZINC_FINGER_C2H2_2"/>
    <property type="match status" value="2"/>
</dbReference>
<dbReference type="GO" id="GO:0008270">
    <property type="term" value="F:zinc ion binding"/>
    <property type="evidence" value="ECO:0007669"/>
    <property type="project" value="UniProtKB-KW"/>
</dbReference>
<organism evidence="4 5">
    <name type="scientific">Dentipellis fragilis</name>
    <dbReference type="NCBI Taxonomy" id="205917"/>
    <lineage>
        <taxon>Eukaryota</taxon>
        <taxon>Fungi</taxon>
        <taxon>Dikarya</taxon>
        <taxon>Basidiomycota</taxon>
        <taxon>Agaricomycotina</taxon>
        <taxon>Agaricomycetes</taxon>
        <taxon>Russulales</taxon>
        <taxon>Hericiaceae</taxon>
        <taxon>Dentipellis</taxon>
    </lineage>
</organism>
<dbReference type="Pfam" id="PF00096">
    <property type="entry name" value="zf-C2H2"/>
    <property type="match status" value="1"/>
</dbReference>
<sequence length="127" mass="14521">MASTSSSPTSERSHRTSPPARSSSSKKCHAASSTPYSRKKYRAKSSPKTSRRSDEAEERWPCHLCNKDFNRKADVNRHVMTVHKDHSSIGNLEVECEICENRFSRLDSLRRHWKSEHGGRTTAYEEA</sequence>
<keyword evidence="1" id="KW-0862">Zinc</keyword>
<protein>
    <recommendedName>
        <fullName evidence="3">C2H2-type domain-containing protein</fullName>
    </recommendedName>
</protein>
<keyword evidence="1" id="KW-0863">Zinc-finger</keyword>
<keyword evidence="5" id="KW-1185">Reference proteome</keyword>
<dbReference type="SUPFAM" id="SSF57667">
    <property type="entry name" value="beta-beta-alpha zinc fingers"/>
    <property type="match status" value="1"/>
</dbReference>
<accession>A0A4Y9YWD7</accession>